<reference evidence="1" key="1">
    <citation type="submission" date="2022-10" db="EMBL/GenBank/DDBJ databases">
        <authorList>
            <person name="Chen Y."/>
            <person name="Dougan E. K."/>
            <person name="Chan C."/>
            <person name="Rhodes N."/>
            <person name="Thang M."/>
        </authorList>
    </citation>
    <scope>NUCLEOTIDE SEQUENCE</scope>
</reference>
<evidence type="ECO:0000313" key="1">
    <source>
        <dbReference type="EMBL" id="CAI3976317.1"/>
    </source>
</evidence>
<dbReference type="EMBL" id="CAMXCT020000261">
    <property type="protein sequence ID" value="CAL1129692.1"/>
    <property type="molecule type" value="Genomic_DNA"/>
</dbReference>
<dbReference type="InterPro" id="IPR051961">
    <property type="entry name" value="Fungal_Metabolite_Diox"/>
</dbReference>
<dbReference type="Gene3D" id="2.60.120.620">
    <property type="entry name" value="q2cbj1_9rhob like domain"/>
    <property type="match status" value="1"/>
</dbReference>
<dbReference type="Pfam" id="PF05721">
    <property type="entry name" value="PhyH"/>
    <property type="match status" value="1"/>
</dbReference>
<protein>
    <submittedName>
        <fullName evidence="2">EF-hand domain-containing protein</fullName>
    </submittedName>
</protein>
<reference evidence="2 3" key="2">
    <citation type="submission" date="2024-05" db="EMBL/GenBank/DDBJ databases">
        <authorList>
            <person name="Chen Y."/>
            <person name="Shah S."/>
            <person name="Dougan E. K."/>
            <person name="Thang M."/>
            <person name="Chan C."/>
        </authorList>
    </citation>
    <scope>NUCLEOTIDE SEQUENCE [LARGE SCALE GENOMIC DNA]</scope>
</reference>
<evidence type="ECO:0000313" key="3">
    <source>
        <dbReference type="Proteomes" id="UP001152797"/>
    </source>
</evidence>
<dbReference type="PANTHER" id="PTHR37563:SF2">
    <property type="entry name" value="PHYTANOYL-COA DIOXYGENASE FAMILY PROTEIN (AFU_ORTHOLOGUE AFUA_2G03330)"/>
    <property type="match status" value="1"/>
</dbReference>
<dbReference type="Proteomes" id="UP001152797">
    <property type="component" value="Unassembled WGS sequence"/>
</dbReference>
<dbReference type="SUPFAM" id="SSF51197">
    <property type="entry name" value="Clavaminate synthase-like"/>
    <property type="match status" value="1"/>
</dbReference>
<dbReference type="EMBL" id="CAMXCT030000261">
    <property type="protein sequence ID" value="CAL4763629.1"/>
    <property type="molecule type" value="Genomic_DNA"/>
</dbReference>
<dbReference type="OrthoDB" id="347251at2759"/>
<evidence type="ECO:0000313" key="2">
    <source>
        <dbReference type="EMBL" id="CAL4763629.1"/>
    </source>
</evidence>
<dbReference type="AlphaFoldDB" id="A0A9P1BN18"/>
<sequence length="440" mass="47771">MNSILRHGVEWRRLLQAGVVGISAAVVVKVCCQPELPESWRQRRTFTVVPADTKVFDAQNKALQMVANAAGLALHDLQRVVRSNWCGLELIAEVIAAAPENDKRSLAEQMAQRARRQNLLPQADDVQNAVASSRPRPETRRTYGVDVGGDAPLYLASGHEVSDINAALEQLRDEGLVILSAEAQHEEVRKALRLPGLGRPVREVPSREILALGCSAPLEPSAGRRHFLLRGTDFAEQVVVPLLAPIMPLCYRYFSENRPDASPGSFLNDGNGHSCSRLYLSECQLLVSDPGAVNQMWHCDAWLTGEDKCEGLTVILPLTEVDDELGPTNLLPGSHLFAGFNLGATMKGLKALAAAGGSVAPTPLRPGQALIYDARLMHRGLANSSYNRCRVVVVMRLDMLDTPPPGATVFQTAMIRALGVLLQGLSSVYKVLPIPNLRTA</sequence>
<accession>A0A9P1BN18</accession>
<comment type="caution">
    <text evidence="1">The sequence shown here is derived from an EMBL/GenBank/DDBJ whole genome shotgun (WGS) entry which is preliminary data.</text>
</comment>
<keyword evidence="3" id="KW-1185">Reference proteome</keyword>
<gene>
    <name evidence="1" type="ORF">C1SCF055_LOCUS4543</name>
</gene>
<proteinExistence type="predicted"/>
<name>A0A9P1BN18_9DINO</name>
<dbReference type="EMBL" id="CAMXCT010000261">
    <property type="protein sequence ID" value="CAI3976317.1"/>
    <property type="molecule type" value="Genomic_DNA"/>
</dbReference>
<dbReference type="InterPro" id="IPR008775">
    <property type="entry name" value="Phytyl_CoA_dOase-like"/>
</dbReference>
<organism evidence="1">
    <name type="scientific">Cladocopium goreaui</name>
    <dbReference type="NCBI Taxonomy" id="2562237"/>
    <lineage>
        <taxon>Eukaryota</taxon>
        <taxon>Sar</taxon>
        <taxon>Alveolata</taxon>
        <taxon>Dinophyceae</taxon>
        <taxon>Suessiales</taxon>
        <taxon>Symbiodiniaceae</taxon>
        <taxon>Cladocopium</taxon>
    </lineage>
</organism>
<dbReference type="PANTHER" id="PTHR37563">
    <property type="entry name" value="PHYTANOYL-COA DIOXYGENASE FAMILY PROTEIN (AFU_ORTHOLOGUE AFUA_2G03330)"/>
    <property type="match status" value="1"/>
</dbReference>